<comment type="subcellular location">
    <subcellularLocation>
        <location evidence="2 12">Cell inner membrane</location>
        <topology evidence="2 12">Single-pass membrane protein</topology>
    </subcellularLocation>
</comment>
<gene>
    <name evidence="13" type="primary">ccmD</name>
    <name evidence="13" type="ORF">M0H32_09090</name>
</gene>
<evidence type="ECO:0000256" key="11">
    <source>
        <dbReference type="ARBA" id="ARBA00023136"/>
    </source>
</evidence>
<comment type="similarity">
    <text evidence="3 12">Belongs to the CcmD/CycX/HelD family.</text>
</comment>
<evidence type="ECO:0000256" key="8">
    <source>
        <dbReference type="ARBA" id="ARBA00022692"/>
    </source>
</evidence>
<evidence type="ECO:0000313" key="14">
    <source>
        <dbReference type="Proteomes" id="UP001431221"/>
    </source>
</evidence>
<evidence type="ECO:0000256" key="7">
    <source>
        <dbReference type="ARBA" id="ARBA00022519"/>
    </source>
</evidence>
<sequence>MDLGPHAGFIIASYGLCLATVIGLIAWVHIDKANQEKALKELAAQGISRARPDGKDATPS</sequence>
<comment type="function">
    <text evidence="1 12">Required for the export of heme to the periplasm for the biogenesis of c-type cytochromes.</text>
</comment>
<accession>A0ABT0GU23</accession>
<evidence type="ECO:0000256" key="12">
    <source>
        <dbReference type="RuleBase" id="RU363101"/>
    </source>
</evidence>
<evidence type="ECO:0000256" key="5">
    <source>
        <dbReference type="ARBA" id="ARBA00022448"/>
    </source>
</evidence>
<keyword evidence="8 12" id="KW-0812">Transmembrane</keyword>
<keyword evidence="9 12" id="KW-0201">Cytochrome c-type biogenesis</keyword>
<proteinExistence type="inferred from homology"/>
<dbReference type="EMBL" id="JALNMJ010000005">
    <property type="protein sequence ID" value="MCK7612313.1"/>
    <property type="molecule type" value="Genomic_DNA"/>
</dbReference>
<keyword evidence="14" id="KW-1185">Reference proteome</keyword>
<evidence type="ECO:0000256" key="10">
    <source>
        <dbReference type="ARBA" id="ARBA00022989"/>
    </source>
</evidence>
<dbReference type="RefSeq" id="WP_248153262.1">
    <property type="nucleotide sequence ID" value="NZ_JALNMJ010000005.1"/>
</dbReference>
<evidence type="ECO:0000256" key="2">
    <source>
        <dbReference type="ARBA" id="ARBA00004377"/>
    </source>
</evidence>
<evidence type="ECO:0000256" key="9">
    <source>
        <dbReference type="ARBA" id="ARBA00022748"/>
    </source>
</evidence>
<evidence type="ECO:0000256" key="1">
    <source>
        <dbReference type="ARBA" id="ARBA00002442"/>
    </source>
</evidence>
<organism evidence="13 14">
    <name type="scientific">Roseibium sediminicola</name>
    <dbReference type="NCBI Taxonomy" id="2933272"/>
    <lineage>
        <taxon>Bacteria</taxon>
        <taxon>Pseudomonadati</taxon>
        <taxon>Pseudomonadota</taxon>
        <taxon>Alphaproteobacteria</taxon>
        <taxon>Hyphomicrobiales</taxon>
        <taxon>Stappiaceae</taxon>
        <taxon>Roseibium</taxon>
    </lineage>
</organism>
<keyword evidence="11 12" id="KW-0472">Membrane</keyword>
<reference evidence="13" key="1">
    <citation type="submission" date="2022-04" db="EMBL/GenBank/DDBJ databases">
        <title>Roseibium sp. CAU 1639 isolated from mud.</title>
        <authorList>
            <person name="Kim W."/>
        </authorList>
    </citation>
    <scope>NUCLEOTIDE SEQUENCE</scope>
    <source>
        <strain evidence="13">CAU 1639</strain>
    </source>
</reference>
<protein>
    <recommendedName>
        <fullName evidence="4 12">Heme exporter protein D</fullName>
    </recommendedName>
</protein>
<dbReference type="NCBIfam" id="TIGR03141">
    <property type="entry name" value="cytochro_ccmD"/>
    <property type="match status" value="1"/>
</dbReference>
<name>A0ABT0GU23_9HYPH</name>
<evidence type="ECO:0000256" key="6">
    <source>
        <dbReference type="ARBA" id="ARBA00022475"/>
    </source>
</evidence>
<evidence type="ECO:0000313" key="13">
    <source>
        <dbReference type="EMBL" id="MCK7612313.1"/>
    </source>
</evidence>
<comment type="caution">
    <text evidence="13">The sequence shown here is derived from an EMBL/GenBank/DDBJ whole genome shotgun (WGS) entry which is preliminary data.</text>
</comment>
<dbReference type="InterPro" id="IPR007078">
    <property type="entry name" value="Haem_export_protD_CcmD"/>
</dbReference>
<keyword evidence="6 12" id="KW-1003">Cell membrane</keyword>
<dbReference type="Proteomes" id="UP001431221">
    <property type="component" value="Unassembled WGS sequence"/>
</dbReference>
<feature type="transmembrane region" description="Helical" evidence="12">
    <location>
        <begin position="6"/>
        <end position="30"/>
    </location>
</feature>
<evidence type="ECO:0000256" key="4">
    <source>
        <dbReference type="ARBA" id="ARBA00016461"/>
    </source>
</evidence>
<keyword evidence="7 12" id="KW-0997">Cell inner membrane</keyword>
<dbReference type="Pfam" id="PF04995">
    <property type="entry name" value="CcmD"/>
    <property type="match status" value="1"/>
</dbReference>
<evidence type="ECO:0000256" key="3">
    <source>
        <dbReference type="ARBA" id="ARBA00008741"/>
    </source>
</evidence>
<keyword evidence="5 12" id="KW-0813">Transport</keyword>
<keyword evidence="10 12" id="KW-1133">Transmembrane helix</keyword>